<feature type="transmembrane region" description="Helical" evidence="1">
    <location>
        <begin position="141"/>
        <end position="163"/>
    </location>
</feature>
<keyword evidence="1" id="KW-0472">Membrane</keyword>
<name>A0A0L6ULM6_9BASI</name>
<dbReference type="PROSITE" id="PS51257">
    <property type="entry name" value="PROKAR_LIPOPROTEIN"/>
    <property type="match status" value="1"/>
</dbReference>
<accession>A0A0L6ULM6</accession>
<sequence>MTSLRSMPPFPPSFLPPLTPYPYLLFLLLFLSSCTCSYSPVPFLSCVPCSCSCPNPCSCSFHLSRCVLLTLNHQKSPQLSSSFILSHCNLNSISSEYDQPLQLYLIDFSESNGIIELLWQKTQFKHQTTKSHHPSNIEKKIPGLILIWILILFDGFLQFFYYFSS</sequence>
<protein>
    <submittedName>
        <fullName evidence="3">Putative signal peptide protein</fullName>
    </submittedName>
</protein>
<keyword evidence="4" id="KW-1185">Reference proteome</keyword>
<keyword evidence="1" id="KW-1133">Transmembrane helix</keyword>
<dbReference type="VEuPathDB" id="FungiDB:VP01_5020g1"/>
<proteinExistence type="predicted"/>
<evidence type="ECO:0000256" key="1">
    <source>
        <dbReference type="SAM" id="Phobius"/>
    </source>
</evidence>
<dbReference type="AlphaFoldDB" id="A0A0L6ULM6"/>
<organism evidence="3 4">
    <name type="scientific">Puccinia sorghi</name>
    <dbReference type="NCBI Taxonomy" id="27349"/>
    <lineage>
        <taxon>Eukaryota</taxon>
        <taxon>Fungi</taxon>
        <taxon>Dikarya</taxon>
        <taxon>Basidiomycota</taxon>
        <taxon>Pucciniomycotina</taxon>
        <taxon>Pucciniomycetes</taxon>
        <taxon>Pucciniales</taxon>
        <taxon>Pucciniaceae</taxon>
        <taxon>Puccinia</taxon>
    </lineage>
</organism>
<keyword evidence="2" id="KW-0732">Signal</keyword>
<keyword evidence="1" id="KW-0812">Transmembrane</keyword>
<dbReference type="Proteomes" id="UP000037035">
    <property type="component" value="Unassembled WGS sequence"/>
</dbReference>
<evidence type="ECO:0000313" key="3">
    <source>
        <dbReference type="EMBL" id="KNZ49419.1"/>
    </source>
</evidence>
<evidence type="ECO:0000313" key="4">
    <source>
        <dbReference type="Proteomes" id="UP000037035"/>
    </source>
</evidence>
<feature type="chain" id="PRO_5005567879" evidence="2">
    <location>
        <begin position="38"/>
        <end position="165"/>
    </location>
</feature>
<reference evidence="3 4" key="1">
    <citation type="submission" date="2015-08" db="EMBL/GenBank/DDBJ databases">
        <title>Next Generation Sequencing and Analysis of the Genome of Puccinia sorghi L Schw, the Causal Agent of Maize Common Rust.</title>
        <authorList>
            <person name="Rochi L."/>
            <person name="Burguener G."/>
            <person name="Darino M."/>
            <person name="Turjanski A."/>
            <person name="Kreff E."/>
            <person name="Dieguez M.J."/>
            <person name="Sacco F."/>
        </authorList>
    </citation>
    <scope>NUCLEOTIDE SEQUENCE [LARGE SCALE GENOMIC DNA]</scope>
    <source>
        <strain evidence="3 4">RO10H11247</strain>
    </source>
</reference>
<feature type="signal peptide" evidence="2">
    <location>
        <begin position="1"/>
        <end position="37"/>
    </location>
</feature>
<dbReference type="EMBL" id="LAVV01010188">
    <property type="protein sequence ID" value="KNZ49419.1"/>
    <property type="molecule type" value="Genomic_DNA"/>
</dbReference>
<gene>
    <name evidence="3" type="ORF">VP01_5020g1</name>
</gene>
<evidence type="ECO:0000256" key="2">
    <source>
        <dbReference type="SAM" id="SignalP"/>
    </source>
</evidence>
<comment type="caution">
    <text evidence="3">The sequence shown here is derived from an EMBL/GenBank/DDBJ whole genome shotgun (WGS) entry which is preliminary data.</text>
</comment>